<keyword evidence="4 9" id="KW-0349">Heme</keyword>
<organism evidence="10 11">
    <name type="scientific">Mycena sanguinolenta</name>
    <dbReference type="NCBI Taxonomy" id="230812"/>
    <lineage>
        <taxon>Eukaryota</taxon>
        <taxon>Fungi</taxon>
        <taxon>Dikarya</taxon>
        <taxon>Basidiomycota</taxon>
        <taxon>Agaricomycotina</taxon>
        <taxon>Agaricomycetes</taxon>
        <taxon>Agaricomycetidae</taxon>
        <taxon>Agaricales</taxon>
        <taxon>Marasmiineae</taxon>
        <taxon>Mycenaceae</taxon>
        <taxon>Mycena</taxon>
    </lineage>
</organism>
<dbReference type="GO" id="GO:0004497">
    <property type="term" value="F:monooxygenase activity"/>
    <property type="evidence" value="ECO:0007669"/>
    <property type="project" value="UniProtKB-KW"/>
</dbReference>
<dbReference type="Pfam" id="PF00067">
    <property type="entry name" value="p450"/>
    <property type="match status" value="1"/>
</dbReference>
<evidence type="ECO:0000313" key="10">
    <source>
        <dbReference type="EMBL" id="KAF7374536.1"/>
    </source>
</evidence>
<dbReference type="InterPro" id="IPR002401">
    <property type="entry name" value="Cyt_P450_E_grp-I"/>
</dbReference>
<proteinExistence type="inferred from homology"/>
<keyword evidence="7 9" id="KW-0408">Iron</keyword>
<dbReference type="SUPFAM" id="SSF48264">
    <property type="entry name" value="Cytochrome P450"/>
    <property type="match status" value="1"/>
</dbReference>
<dbReference type="InterPro" id="IPR050364">
    <property type="entry name" value="Cytochrome_P450_fung"/>
</dbReference>
<dbReference type="GO" id="GO:0005506">
    <property type="term" value="F:iron ion binding"/>
    <property type="evidence" value="ECO:0007669"/>
    <property type="project" value="InterPro"/>
</dbReference>
<gene>
    <name evidence="10" type="ORF">MSAN_00338200</name>
</gene>
<comment type="caution">
    <text evidence="10">The sequence shown here is derived from an EMBL/GenBank/DDBJ whole genome shotgun (WGS) entry which is preliminary data.</text>
</comment>
<keyword evidence="11" id="KW-1185">Reference proteome</keyword>
<dbReference type="PRINTS" id="PR00463">
    <property type="entry name" value="EP450I"/>
</dbReference>
<sequence length="514" mass="58128">MDYSSFALLALTTIAVISFSQKFLNAWWRRQLPFPPGPSPYPIIGNFRDIPAKLPWLTYTKWGIQYGSDIVHASALGQQIVVVNSVKTAVELFEKRAHMYSGRPVLTMVELMGWDFAFALLPEGDKWREHRKMFQQHFRPDVSRNYHPIQMKKVHILLQELLSSPQKFREHLKTLAGAIIMATVYAYEVQPTNDHFVDVAEDAMKRLSDSFFPGAVAVNTFPILRYLPSWMPGADFQRFAAECRPLIKEMREAPFNFVKQNIRDGTDSTSVVARLLEGNRYDEDAIKDVAMSAYAAGADTTVSSLASFFLAMALYPDIQKKAQTEIDTVIGTDRLPEFEDRPSLPFVEALYRELMRWKPVLPLGVAHASTADDVYNGYFIPKGTTVISNIWAITRDESIYPEPERFNPDRFFTADGKLNDDDIVLTFGFSVSFGRRICVGRHNADATLWAAFVSVLSTFTIAKAKDDTGKEIEIDPDFYSDALISHPQPFACSIIPRSETAISLVRATMETHDC</sequence>
<dbReference type="Proteomes" id="UP000623467">
    <property type="component" value="Unassembled WGS sequence"/>
</dbReference>
<dbReference type="OrthoDB" id="2789670at2759"/>
<keyword evidence="8" id="KW-0503">Monooxygenase</keyword>
<dbReference type="EMBL" id="JACAZH010000002">
    <property type="protein sequence ID" value="KAF7374536.1"/>
    <property type="molecule type" value="Genomic_DNA"/>
</dbReference>
<evidence type="ECO:0000256" key="6">
    <source>
        <dbReference type="ARBA" id="ARBA00023002"/>
    </source>
</evidence>
<dbReference type="PANTHER" id="PTHR46300">
    <property type="entry name" value="P450, PUTATIVE (EUROFUNG)-RELATED-RELATED"/>
    <property type="match status" value="1"/>
</dbReference>
<reference evidence="10" key="1">
    <citation type="submission" date="2020-05" db="EMBL/GenBank/DDBJ databases">
        <title>Mycena genomes resolve the evolution of fungal bioluminescence.</title>
        <authorList>
            <person name="Tsai I.J."/>
        </authorList>
    </citation>
    <scope>NUCLEOTIDE SEQUENCE</scope>
    <source>
        <strain evidence="10">160909Yilan</strain>
    </source>
</reference>
<protein>
    <submittedName>
        <fullName evidence="10">O-methylsterigmatocystin oxidoreductase</fullName>
    </submittedName>
</protein>
<evidence type="ECO:0000256" key="7">
    <source>
        <dbReference type="ARBA" id="ARBA00023004"/>
    </source>
</evidence>
<comment type="pathway">
    <text evidence="2">Secondary metabolite biosynthesis.</text>
</comment>
<dbReference type="Gene3D" id="1.10.630.10">
    <property type="entry name" value="Cytochrome P450"/>
    <property type="match status" value="1"/>
</dbReference>
<comment type="cofactor">
    <cofactor evidence="1 9">
        <name>heme</name>
        <dbReference type="ChEBI" id="CHEBI:30413"/>
    </cofactor>
</comment>
<accession>A0A8H6ZCT8</accession>
<evidence type="ECO:0000256" key="9">
    <source>
        <dbReference type="PIRSR" id="PIRSR602401-1"/>
    </source>
</evidence>
<evidence type="ECO:0000256" key="1">
    <source>
        <dbReference type="ARBA" id="ARBA00001971"/>
    </source>
</evidence>
<dbReference type="AlphaFoldDB" id="A0A8H6ZCT8"/>
<evidence type="ECO:0000256" key="4">
    <source>
        <dbReference type="ARBA" id="ARBA00022617"/>
    </source>
</evidence>
<evidence type="ECO:0000313" key="11">
    <source>
        <dbReference type="Proteomes" id="UP000623467"/>
    </source>
</evidence>
<evidence type="ECO:0000256" key="3">
    <source>
        <dbReference type="ARBA" id="ARBA00010617"/>
    </source>
</evidence>
<dbReference type="GO" id="GO:0016705">
    <property type="term" value="F:oxidoreductase activity, acting on paired donors, with incorporation or reduction of molecular oxygen"/>
    <property type="evidence" value="ECO:0007669"/>
    <property type="project" value="InterPro"/>
</dbReference>
<evidence type="ECO:0000256" key="5">
    <source>
        <dbReference type="ARBA" id="ARBA00022723"/>
    </source>
</evidence>
<keyword evidence="5 9" id="KW-0479">Metal-binding</keyword>
<dbReference type="PANTHER" id="PTHR46300:SF7">
    <property type="entry name" value="P450, PUTATIVE (EUROFUNG)-RELATED"/>
    <property type="match status" value="1"/>
</dbReference>
<dbReference type="CDD" id="cd11065">
    <property type="entry name" value="CYP64-like"/>
    <property type="match status" value="1"/>
</dbReference>
<feature type="binding site" description="axial binding residue" evidence="9">
    <location>
        <position position="438"/>
    </location>
    <ligand>
        <name>heme</name>
        <dbReference type="ChEBI" id="CHEBI:30413"/>
    </ligand>
    <ligandPart>
        <name>Fe</name>
        <dbReference type="ChEBI" id="CHEBI:18248"/>
    </ligandPart>
</feature>
<dbReference type="InterPro" id="IPR036396">
    <property type="entry name" value="Cyt_P450_sf"/>
</dbReference>
<dbReference type="GO" id="GO:0020037">
    <property type="term" value="F:heme binding"/>
    <property type="evidence" value="ECO:0007669"/>
    <property type="project" value="InterPro"/>
</dbReference>
<evidence type="ECO:0000256" key="2">
    <source>
        <dbReference type="ARBA" id="ARBA00005179"/>
    </source>
</evidence>
<keyword evidence="6" id="KW-0560">Oxidoreductase</keyword>
<name>A0A8H6ZCT8_9AGAR</name>
<evidence type="ECO:0000256" key="8">
    <source>
        <dbReference type="ARBA" id="ARBA00023033"/>
    </source>
</evidence>
<dbReference type="InterPro" id="IPR001128">
    <property type="entry name" value="Cyt_P450"/>
</dbReference>
<comment type="similarity">
    <text evidence="3">Belongs to the cytochrome P450 family.</text>
</comment>